<reference evidence="2 3" key="1">
    <citation type="submission" date="2019-03" db="EMBL/GenBank/DDBJ databases">
        <title>First draft genome of Liparis tanakae, snailfish: a comprehensive survey of snailfish specific genes.</title>
        <authorList>
            <person name="Kim W."/>
            <person name="Song I."/>
            <person name="Jeong J.-H."/>
            <person name="Kim D."/>
            <person name="Kim S."/>
            <person name="Ryu S."/>
            <person name="Song J.Y."/>
            <person name="Lee S.K."/>
        </authorList>
    </citation>
    <scope>NUCLEOTIDE SEQUENCE [LARGE SCALE GENOMIC DNA]</scope>
    <source>
        <tissue evidence="2">Muscle</tissue>
    </source>
</reference>
<sequence>MRVKSHKRAACSQRTPLLHQQEEEEEEEEEEEQPKFLDDGEAVQSLRFLLQCILGYESSLVDL</sequence>
<evidence type="ECO:0000313" key="3">
    <source>
        <dbReference type="Proteomes" id="UP000314294"/>
    </source>
</evidence>
<proteinExistence type="predicted"/>
<dbReference type="Proteomes" id="UP000314294">
    <property type="component" value="Unassembled WGS sequence"/>
</dbReference>
<gene>
    <name evidence="2" type="ORF">EYF80_030366</name>
</gene>
<name>A0A4Z2H1K0_9TELE</name>
<evidence type="ECO:0000313" key="2">
    <source>
        <dbReference type="EMBL" id="TNN59451.1"/>
    </source>
</evidence>
<dbReference type="EMBL" id="SRLO01000356">
    <property type="protein sequence ID" value="TNN59451.1"/>
    <property type="molecule type" value="Genomic_DNA"/>
</dbReference>
<keyword evidence="3" id="KW-1185">Reference proteome</keyword>
<comment type="caution">
    <text evidence="2">The sequence shown here is derived from an EMBL/GenBank/DDBJ whole genome shotgun (WGS) entry which is preliminary data.</text>
</comment>
<organism evidence="2 3">
    <name type="scientific">Liparis tanakae</name>
    <name type="common">Tanaka's snailfish</name>
    <dbReference type="NCBI Taxonomy" id="230148"/>
    <lineage>
        <taxon>Eukaryota</taxon>
        <taxon>Metazoa</taxon>
        <taxon>Chordata</taxon>
        <taxon>Craniata</taxon>
        <taxon>Vertebrata</taxon>
        <taxon>Euteleostomi</taxon>
        <taxon>Actinopterygii</taxon>
        <taxon>Neopterygii</taxon>
        <taxon>Teleostei</taxon>
        <taxon>Neoteleostei</taxon>
        <taxon>Acanthomorphata</taxon>
        <taxon>Eupercaria</taxon>
        <taxon>Perciformes</taxon>
        <taxon>Cottioidei</taxon>
        <taxon>Cottales</taxon>
        <taxon>Liparidae</taxon>
        <taxon>Liparis</taxon>
    </lineage>
</organism>
<protein>
    <submittedName>
        <fullName evidence="2">Uncharacterized protein</fullName>
    </submittedName>
</protein>
<evidence type="ECO:0000256" key="1">
    <source>
        <dbReference type="SAM" id="MobiDB-lite"/>
    </source>
</evidence>
<feature type="region of interest" description="Disordered" evidence="1">
    <location>
        <begin position="1"/>
        <end position="37"/>
    </location>
</feature>
<feature type="compositionally biased region" description="Acidic residues" evidence="1">
    <location>
        <begin position="22"/>
        <end position="32"/>
    </location>
</feature>
<dbReference type="AlphaFoldDB" id="A0A4Z2H1K0"/>
<accession>A0A4Z2H1K0</accession>